<sequence>MTSKGKKIFLALSIVVPFLIYCIVYYTPMIKNAPFRSADFVSFEYKWGVGKTLANTYNSATGDYEYLNDKDSLVKTNVKLRKNDMIYLHSKANELGLWNFPEVIANSNADLNSPRILRYEIQFNYKTKSKKVIYMTDYNEIPKLRDVAAQMQKLIAQSINDAEERYGNKK</sequence>
<gene>
    <name evidence="2" type="ORF">CPT03_10270</name>
</gene>
<reference evidence="2 3" key="1">
    <citation type="submission" date="2017-10" db="EMBL/GenBank/DDBJ databases">
        <title>Whole genome of Pedobacter ginsengisoli T01R-27 isolated from tomato rhizosphere.</title>
        <authorList>
            <person name="Weon H.-Y."/>
            <person name="Lee S.A."/>
            <person name="Sang M.K."/>
            <person name="Song J."/>
        </authorList>
    </citation>
    <scope>NUCLEOTIDE SEQUENCE [LARGE SCALE GENOMIC DNA]</scope>
    <source>
        <strain evidence="2 3">T01R-27</strain>
    </source>
</reference>
<evidence type="ECO:0000256" key="1">
    <source>
        <dbReference type="SAM" id="Phobius"/>
    </source>
</evidence>
<keyword evidence="1" id="KW-1133">Transmembrane helix</keyword>
<evidence type="ECO:0000313" key="3">
    <source>
        <dbReference type="Proteomes" id="UP000223749"/>
    </source>
</evidence>
<proteinExistence type="predicted"/>
<evidence type="ECO:0000313" key="2">
    <source>
        <dbReference type="EMBL" id="ATP56834.1"/>
    </source>
</evidence>
<protein>
    <submittedName>
        <fullName evidence="2">Uncharacterized protein</fullName>
    </submittedName>
</protein>
<dbReference type="KEGG" id="pgs:CPT03_10270"/>
<keyword evidence="1" id="KW-0472">Membrane</keyword>
<dbReference type="AlphaFoldDB" id="A0A2D1U5M9"/>
<dbReference type="OrthoDB" id="795346at2"/>
<name>A0A2D1U5M9_9SPHI</name>
<organism evidence="2 3">
    <name type="scientific">Pedobacter ginsengisoli</name>
    <dbReference type="NCBI Taxonomy" id="363852"/>
    <lineage>
        <taxon>Bacteria</taxon>
        <taxon>Pseudomonadati</taxon>
        <taxon>Bacteroidota</taxon>
        <taxon>Sphingobacteriia</taxon>
        <taxon>Sphingobacteriales</taxon>
        <taxon>Sphingobacteriaceae</taxon>
        <taxon>Pedobacter</taxon>
    </lineage>
</organism>
<dbReference type="EMBL" id="CP024091">
    <property type="protein sequence ID" value="ATP56834.1"/>
    <property type="molecule type" value="Genomic_DNA"/>
</dbReference>
<dbReference type="Proteomes" id="UP000223749">
    <property type="component" value="Chromosome"/>
</dbReference>
<keyword evidence="1" id="KW-0812">Transmembrane</keyword>
<keyword evidence="3" id="KW-1185">Reference proteome</keyword>
<feature type="transmembrane region" description="Helical" evidence="1">
    <location>
        <begin position="7"/>
        <end position="26"/>
    </location>
</feature>
<accession>A0A2D1U5M9</accession>